<reference evidence="4 5" key="1">
    <citation type="journal article" date="2016" name="Int. J. Syst. Evol. Microbiol.">
        <title>Panacibacter ginsenosidivorans gen. nov., sp. nov., with ginsenoside converting activity isolated from soil of a ginseng field.</title>
        <authorList>
            <person name="Siddiqi M.Z."/>
            <person name="Muhammad Shafi S."/>
            <person name="Choi K.D."/>
            <person name="Im W.T."/>
        </authorList>
    </citation>
    <scope>NUCLEOTIDE SEQUENCE [LARGE SCALE GENOMIC DNA]</scope>
    <source>
        <strain evidence="4 5">Gsoil1550</strain>
    </source>
</reference>
<gene>
    <name evidence="4" type="ORF">FRZ67_12300</name>
</gene>
<dbReference type="Gene3D" id="2.30.42.10">
    <property type="match status" value="1"/>
</dbReference>
<dbReference type="KEGG" id="pgin:FRZ67_12300"/>
<keyword evidence="1" id="KW-0732">Signal</keyword>
<dbReference type="Proteomes" id="UP000321533">
    <property type="component" value="Chromosome"/>
</dbReference>
<dbReference type="Pfam" id="PF04389">
    <property type="entry name" value="Peptidase_M28"/>
    <property type="match status" value="1"/>
</dbReference>
<feature type="signal peptide" evidence="1">
    <location>
        <begin position="1"/>
        <end position="17"/>
    </location>
</feature>
<evidence type="ECO:0000313" key="4">
    <source>
        <dbReference type="EMBL" id="QEC68045.1"/>
    </source>
</evidence>
<protein>
    <submittedName>
        <fullName evidence="4">M28 family peptidase</fullName>
    </submittedName>
</protein>
<dbReference type="OrthoDB" id="1521787at2"/>
<evidence type="ECO:0000256" key="1">
    <source>
        <dbReference type="SAM" id="SignalP"/>
    </source>
</evidence>
<dbReference type="RefSeq" id="WP_147189852.1">
    <property type="nucleotide sequence ID" value="NZ_CP042435.1"/>
</dbReference>
<dbReference type="EMBL" id="CP042435">
    <property type="protein sequence ID" value="QEC68045.1"/>
    <property type="molecule type" value="Genomic_DNA"/>
</dbReference>
<evidence type="ECO:0000313" key="5">
    <source>
        <dbReference type="Proteomes" id="UP000321533"/>
    </source>
</evidence>
<dbReference type="Gene3D" id="3.40.630.10">
    <property type="entry name" value="Zn peptidases"/>
    <property type="match status" value="2"/>
</dbReference>
<dbReference type="PANTHER" id="PTHR12147:SF26">
    <property type="entry name" value="PEPTIDASE M28 DOMAIN-CONTAINING PROTEIN"/>
    <property type="match status" value="1"/>
</dbReference>
<accession>A0A5B8VA96</accession>
<dbReference type="GO" id="GO:0006508">
    <property type="term" value="P:proteolysis"/>
    <property type="evidence" value="ECO:0007669"/>
    <property type="project" value="InterPro"/>
</dbReference>
<dbReference type="InterPro" id="IPR036034">
    <property type="entry name" value="PDZ_sf"/>
</dbReference>
<keyword evidence="5" id="KW-1185">Reference proteome</keyword>
<dbReference type="InterPro" id="IPR007484">
    <property type="entry name" value="Peptidase_M28"/>
</dbReference>
<feature type="domain" description="PDZ" evidence="3">
    <location>
        <begin position="480"/>
        <end position="546"/>
    </location>
</feature>
<dbReference type="Pfam" id="PF13180">
    <property type="entry name" value="PDZ_2"/>
    <property type="match status" value="1"/>
</dbReference>
<evidence type="ECO:0000259" key="3">
    <source>
        <dbReference type="Pfam" id="PF13180"/>
    </source>
</evidence>
<sequence>MKKLLLLIVLFPLLTFAQTKKQRKAQEKADKITITNIQAHIKYLADDKLEGRRTGTPGETLAMQYIVDQFNKNGLQPKGTNGFVQEFEINEGKQFEDSGNEFSINDTKLELKKDYFPLAFSANKTVTGIASPGLREKDEPWFYDVKDVLAENKSNPHFDIYDAIIKEATNTGKKGGTALIVYNSSSAVDNIQFNKNDSTALADIPVVFVTGDAAKKFLDDSTGTYDLGIKVSLTHKTRKAHNVVGYLNFNAPTTVIIGAHYDHLGYGEDANSLDGQGQIHNGADDNASGTAALIEMSRVLQKTKAHNNNYLFIAFSGEELGLFGSKYWLDKPTMNIVPNYMINMDMVGRYADDRKLTIGGYGTSPEWGQVFATATDKRLAIKFDSSGSGPSDHASFYRKEIPVLFFFTNSHPDYHKATDDWDKINYAGEVEIVDYINQIIEATDTKGKLTFTKTRDAEIRSVSLPVTLGVMPDYGYSGTGMRIDGVSKGKTAERIGLQAGDILLQLGDYKFVDVTTYMQALQHFKKGDKTKLHIKRADKEIDFDVEF</sequence>
<feature type="chain" id="PRO_5022841760" evidence="1">
    <location>
        <begin position="18"/>
        <end position="547"/>
    </location>
</feature>
<evidence type="ECO:0000259" key="2">
    <source>
        <dbReference type="Pfam" id="PF04389"/>
    </source>
</evidence>
<dbReference type="AlphaFoldDB" id="A0A5B8VA96"/>
<dbReference type="SUPFAM" id="SSF50156">
    <property type="entry name" value="PDZ domain-like"/>
    <property type="match status" value="1"/>
</dbReference>
<feature type="domain" description="Peptidase M28" evidence="2">
    <location>
        <begin position="242"/>
        <end position="436"/>
    </location>
</feature>
<dbReference type="InterPro" id="IPR045175">
    <property type="entry name" value="M28_fam"/>
</dbReference>
<dbReference type="InterPro" id="IPR001478">
    <property type="entry name" value="PDZ"/>
</dbReference>
<organism evidence="4 5">
    <name type="scientific">Panacibacter ginsenosidivorans</name>
    <dbReference type="NCBI Taxonomy" id="1813871"/>
    <lineage>
        <taxon>Bacteria</taxon>
        <taxon>Pseudomonadati</taxon>
        <taxon>Bacteroidota</taxon>
        <taxon>Chitinophagia</taxon>
        <taxon>Chitinophagales</taxon>
        <taxon>Chitinophagaceae</taxon>
        <taxon>Panacibacter</taxon>
    </lineage>
</organism>
<dbReference type="SUPFAM" id="SSF53187">
    <property type="entry name" value="Zn-dependent exopeptidases"/>
    <property type="match status" value="1"/>
</dbReference>
<name>A0A5B8VA96_9BACT</name>
<dbReference type="PANTHER" id="PTHR12147">
    <property type="entry name" value="METALLOPEPTIDASE M28 FAMILY MEMBER"/>
    <property type="match status" value="1"/>
</dbReference>
<dbReference type="GO" id="GO:0008235">
    <property type="term" value="F:metalloexopeptidase activity"/>
    <property type="evidence" value="ECO:0007669"/>
    <property type="project" value="InterPro"/>
</dbReference>
<proteinExistence type="predicted"/>